<dbReference type="OrthoDB" id="10395600at2759"/>
<reference evidence="3" key="1">
    <citation type="submission" date="2012-06" db="EMBL/GenBank/DDBJ databases">
        <title>The genome sequence of Coniosporium apollinis CBS 100218.</title>
        <authorList>
            <consortium name="The Broad Institute Genome Sequencing Platform"/>
            <person name="Cuomo C."/>
            <person name="Gorbushina A."/>
            <person name="Noack S."/>
            <person name="Walker B."/>
            <person name="Young S.K."/>
            <person name="Zeng Q."/>
            <person name="Gargeya S."/>
            <person name="Fitzgerald M."/>
            <person name="Haas B."/>
            <person name="Abouelleil A."/>
            <person name="Alvarado L."/>
            <person name="Arachchi H.M."/>
            <person name="Berlin A.M."/>
            <person name="Chapman S.B."/>
            <person name="Goldberg J."/>
            <person name="Griggs A."/>
            <person name="Gujja S."/>
            <person name="Hansen M."/>
            <person name="Howarth C."/>
            <person name="Imamovic A."/>
            <person name="Larimer J."/>
            <person name="McCowan C."/>
            <person name="Montmayeur A."/>
            <person name="Murphy C."/>
            <person name="Neiman D."/>
            <person name="Pearson M."/>
            <person name="Priest M."/>
            <person name="Roberts A."/>
            <person name="Saif S."/>
            <person name="Shea T."/>
            <person name="Sisk P."/>
            <person name="Sykes S."/>
            <person name="Wortman J."/>
            <person name="Nusbaum C."/>
            <person name="Birren B."/>
        </authorList>
    </citation>
    <scope>NUCLEOTIDE SEQUENCE [LARGE SCALE GENOMIC DNA]</scope>
    <source>
        <strain evidence="3">CBS 100218</strain>
    </source>
</reference>
<feature type="compositionally biased region" description="Acidic residues" evidence="1">
    <location>
        <begin position="435"/>
        <end position="444"/>
    </location>
</feature>
<dbReference type="RefSeq" id="XP_007777781.1">
    <property type="nucleotide sequence ID" value="XM_007779591.1"/>
</dbReference>
<name>R7YKX3_CONA1</name>
<accession>R7YKX3</accession>
<feature type="compositionally biased region" description="Acidic residues" evidence="1">
    <location>
        <begin position="261"/>
        <end position="277"/>
    </location>
</feature>
<feature type="compositionally biased region" description="Basic residues" evidence="1">
    <location>
        <begin position="802"/>
        <end position="811"/>
    </location>
</feature>
<dbReference type="HOGENOM" id="CLU_319577_0_0_1"/>
<keyword evidence="3" id="KW-1185">Reference proteome</keyword>
<feature type="compositionally biased region" description="Pro residues" evidence="1">
    <location>
        <begin position="22"/>
        <end position="32"/>
    </location>
</feature>
<gene>
    <name evidence="2" type="ORF">W97_01686</name>
</gene>
<organism evidence="2 3">
    <name type="scientific">Coniosporium apollinis (strain CBS 100218)</name>
    <name type="common">Rock-inhabiting black yeast</name>
    <dbReference type="NCBI Taxonomy" id="1168221"/>
    <lineage>
        <taxon>Eukaryota</taxon>
        <taxon>Fungi</taxon>
        <taxon>Dikarya</taxon>
        <taxon>Ascomycota</taxon>
        <taxon>Pezizomycotina</taxon>
        <taxon>Dothideomycetes</taxon>
        <taxon>Dothideomycetes incertae sedis</taxon>
        <taxon>Coniosporium</taxon>
    </lineage>
</organism>
<dbReference type="EMBL" id="JH767559">
    <property type="protein sequence ID" value="EON62464.1"/>
    <property type="molecule type" value="Genomic_DNA"/>
</dbReference>
<protein>
    <submittedName>
        <fullName evidence="2">Uncharacterized protein</fullName>
    </submittedName>
</protein>
<feature type="compositionally biased region" description="Basic and acidic residues" evidence="1">
    <location>
        <begin position="742"/>
        <end position="752"/>
    </location>
</feature>
<feature type="region of interest" description="Disordered" evidence="1">
    <location>
        <begin position="237"/>
        <end position="317"/>
    </location>
</feature>
<evidence type="ECO:0000256" key="1">
    <source>
        <dbReference type="SAM" id="MobiDB-lite"/>
    </source>
</evidence>
<feature type="region of interest" description="Disordered" evidence="1">
    <location>
        <begin position="1"/>
        <end position="33"/>
    </location>
</feature>
<feature type="region of interest" description="Disordered" evidence="1">
    <location>
        <begin position="696"/>
        <end position="880"/>
    </location>
</feature>
<proteinExistence type="predicted"/>
<evidence type="ECO:0000313" key="3">
    <source>
        <dbReference type="Proteomes" id="UP000016924"/>
    </source>
</evidence>
<feature type="compositionally biased region" description="Basic residues" evidence="1">
    <location>
        <begin position="528"/>
        <end position="538"/>
    </location>
</feature>
<dbReference type="AlphaFoldDB" id="R7YKX3"/>
<sequence length="909" mass="100138">MATEPQTLRGTRRFPFNIWSGPPSPSSSPPPSLRERHLVLREDGKRISYPSGLTLRLCKENLDGEIKHWMAPPRGQVKRPSPTMIAHARRGNLTGFLEGGMILRASDLEVESEEYLETYPDERIVDAETGALRLNMYREGTGKTEGTAGKAVEFQTDHLEEDDELPELKDRFAANLFYVALPVVVPTQQAETMHFAKEFLPSHHFWRRGPDVDPYKSANYNVGRYIDLRNKYDPIKERKKQGIKASSRGPASRAPVQSNPVEEEDVGGEEHQEEEAETSGLSTPPIHLDTPSPPLATSFSKCSTPPRERPAAKRQRTASAPLLFSNKSECVTTSPEFIKLEAEFEKQLRREGIQKVLNEIADYAPDEIAALRAKVGRSASRAPSLRKKRDLEHDAVIIRQPLVTVAHKLTRAAFGLPVSPIGKSDPLTRDNDKVDVEDDLDWDNGFEGSEWGASDEEVEVTSGGRAGSSSKSPVGFAKKSSKGKEPAVAPPSKEQSPINWDAEYDAAEEFGILDEGFYKPFANLSSKHRSKGTSHQRPLKPVPCSIAHPASQNPVEFDDDSVREIDDDVGVYTDYGGEENFEYNEGDLSHPNFCPICVEMPKYGMDAAVEHARTHILELWPLCPYCKLNWSEWTYAERVEHLWDAEDSLLCVSERLRPEDRTGYRKYLSRPSETEICRKTKPVGLVPRAAARAAAQASINPKDTRRSVEQPVQQALAKAPKSAKTPPPALELAKARKARAATRRDATFRVQDDESDEPSPALKAPAKRKAQNHPEATFRPAKKGKATEADEPDSAPVTPVRKSTRKPKPTKAKIAGAADAKTKPAQAPKRKMAAVEIPSPTKPSASPRKLRSSKAATSPSITKKGTGTGRPTKKAEPKIPVKLAKVTKKATEKVGKAKAAATAKAVKAG</sequence>
<feature type="region of interest" description="Disordered" evidence="1">
    <location>
        <begin position="420"/>
        <end position="499"/>
    </location>
</feature>
<evidence type="ECO:0000313" key="2">
    <source>
        <dbReference type="EMBL" id="EON62464.1"/>
    </source>
</evidence>
<dbReference type="GeneID" id="19898997"/>
<dbReference type="Proteomes" id="UP000016924">
    <property type="component" value="Unassembled WGS sequence"/>
</dbReference>
<feature type="region of interest" description="Disordered" evidence="1">
    <location>
        <begin position="528"/>
        <end position="555"/>
    </location>
</feature>